<name>A0A7J7IXN9_BUGNE</name>
<evidence type="ECO:0000256" key="3">
    <source>
        <dbReference type="ARBA" id="ARBA00022741"/>
    </source>
</evidence>
<evidence type="ECO:0000256" key="5">
    <source>
        <dbReference type="ARBA" id="ARBA00030975"/>
    </source>
</evidence>
<reference evidence="7" key="1">
    <citation type="submission" date="2020-06" db="EMBL/GenBank/DDBJ databases">
        <title>Draft genome of Bugula neritina, a colonial animal packing powerful symbionts and potential medicines.</title>
        <authorList>
            <person name="Rayko M."/>
        </authorList>
    </citation>
    <scope>NUCLEOTIDE SEQUENCE [LARGE SCALE GENOMIC DNA]</scope>
    <source>
        <strain evidence="7">Kwan_BN1</strain>
    </source>
</reference>
<comment type="similarity">
    <text evidence="1">Belongs to the TRAFAC class TrmE-Era-EngA-EngB-Septin-like GTPase superfamily. Era GTPase family.</text>
</comment>
<dbReference type="PANTHER" id="PTHR42698">
    <property type="entry name" value="GTPASE ERA"/>
    <property type="match status" value="1"/>
</dbReference>
<dbReference type="CDD" id="cd04163">
    <property type="entry name" value="Era"/>
    <property type="match status" value="1"/>
</dbReference>
<dbReference type="PRINTS" id="PR00326">
    <property type="entry name" value="GTP1OBG"/>
</dbReference>
<keyword evidence="3" id="KW-0547">Nucleotide-binding</keyword>
<keyword evidence="4" id="KW-0342">GTP-binding</keyword>
<dbReference type="InterPro" id="IPR030388">
    <property type="entry name" value="G_ERA_dom"/>
</dbReference>
<protein>
    <recommendedName>
        <fullName evidence="2">GTPase Era, mitochondrial</fullName>
    </recommendedName>
    <alternativeName>
        <fullName evidence="5">ERA-like protein 1</fullName>
    </alternativeName>
</protein>
<organism evidence="7 8">
    <name type="scientific">Bugula neritina</name>
    <name type="common">Brown bryozoan</name>
    <name type="synonym">Sertularia neritina</name>
    <dbReference type="NCBI Taxonomy" id="10212"/>
    <lineage>
        <taxon>Eukaryota</taxon>
        <taxon>Metazoa</taxon>
        <taxon>Spiralia</taxon>
        <taxon>Lophotrochozoa</taxon>
        <taxon>Bryozoa</taxon>
        <taxon>Gymnolaemata</taxon>
        <taxon>Cheilostomatida</taxon>
        <taxon>Flustrina</taxon>
        <taxon>Buguloidea</taxon>
        <taxon>Bugulidae</taxon>
        <taxon>Bugula</taxon>
    </lineage>
</organism>
<evidence type="ECO:0000313" key="8">
    <source>
        <dbReference type="Proteomes" id="UP000593567"/>
    </source>
</evidence>
<comment type="caution">
    <text evidence="7">The sequence shown here is derived from an EMBL/GenBank/DDBJ whole genome shotgun (WGS) entry which is preliminary data.</text>
</comment>
<dbReference type="InterPro" id="IPR009019">
    <property type="entry name" value="KH_sf_prok-type"/>
</dbReference>
<dbReference type="Proteomes" id="UP000593567">
    <property type="component" value="Unassembled WGS sequence"/>
</dbReference>
<evidence type="ECO:0000313" key="7">
    <source>
        <dbReference type="EMBL" id="KAF6018693.1"/>
    </source>
</evidence>
<dbReference type="GO" id="GO:0005759">
    <property type="term" value="C:mitochondrial matrix"/>
    <property type="evidence" value="ECO:0007669"/>
    <property type="project" value="TreeGrafter"/>
</dbReference>
<dbReference type="GO" id="GO:0005525">
    <property type="term" value="F:GTP binding"/>
    <property type="evidence" value="ECO:0007669"/>
    <property type="project" value="UniProtKB-KW"/>
</dbReference>
<dbReference type="Gene3D" id="3.30.300.20">
    <property type="match status" value="1"/>
</dbReference>
<dbReference type="AlphaFoldDB" id="A0A7J7IXN9"/>
<feature type="domain" description="G" evidence="6">
    <location>
        <begin position="46"/>
        <end position="169"/>
    </location>
</feature>
<keyword evidence="8" id="KW-1185">Reference proteome</keyword>
<dbReference type="OrthoDB" id="8954335at2759"/>
<proteinExistence type="inferred from homology"/>
<dbReference type="GO" id="GO:0019843">
    <property type="term" value="F:rRNA binding"/>
    <property type="evidence" value="ECO:0007669"/>
    <property type="project" value="TreeGrafter"/>
</dbReference>
<accession>A0A7J7IXN9</accession>
<evidence type="ECO:0000256" key="2">
    <source>
        <dbReference type="ARBA" id="ARBA00019149"/>
    </source>
</evidence>
<dbReference type="GO" id="GO:0000028">
    <property type="term" value="P:ribosomal small subunit assembly"/>
    <property type="evidence" value="ECO:0007669"/>
    <property type="project" value="TreeGrafter"/>
</dbReference>
<dbReference type="InterPro" id="IPR006073">
    <property type="entry name" value="GTP-bd"/>
</dbReference>
<dbReference type="GO" id="GO:0043024">
    <property type="term" value="F:ribosomal small subunit binding"/>
    <property type="evidence" value="ECO:0007669"/>
    <property type="project" value="TreeGrafter"/>
</dbReference>
<dbReference type="EMBL" id="VXIV02003283">
    <property type="protein sequence ID" value="KAF6018693.1"/>
    <property type="molecule type" value="Genomic_DNA"/>
</dbReference>
<sequence length="375" mass="42075">MSCFPLQVLNKLFSCRQWTRLKALQYSTNVRGEGHYFEECGESIVKVAVIGDPNAGKSSLVNSILGRRVTSVSRKVHTTRRKTLAVLNVESTQIIFVDAPGFVSKRSRAKHDLESSLFYDPYTSVKDVDIVIAVHDSHNYYTKHKLSAEVCTALRTVSSQTKCILALNKVDLIKNKFELLSTTKTLINPKTSSRRNRKSYRQLFDDYSDSLTQNKSKRVDEVEIKEIPTHLPKEFDQVFMVSALDGTGVNALKEYIVNNARPGSWKYEQGFYTDQSLEEMIVLCVKEKMLNLLSEEIPYLIIPKVDLIHEDGSGCLNIVVSLPCSSTRLASQLMGPTGNTIRAVAVSAEQSLSEALLKPVILRLNLKTPKKSNKP</sequence>
<dbReference type="NCBIfam" id="TIGR00231">
    <property type="entry name" value="small_GTP"/>
    <property type="match status" value="1"/>
</dbReference>
<dbReference type="PANTHER" id="PTHR42698:SF1">
    <property type="entry name" value="GTPASE ERA, MITOCHONDRIAL"/>
    <property type="match status" value="1"/>
</dbReference>
<dbReference type="Pfam" id="PF01926">
    <property type="entry name" value="MMR_HSR1"/>
    <property type="match status" value="1"/>
</dbReference>
<evidence type="ECO:0000256" key="1">
    <source>
        <dbReference type="ARBA" id="ARBA00007921"/>
    </source>
</evidence>
<dbReference type="InterPro" id="IPR027417">
    <property type="entry name" value="P-loop_NTPase"/>
</dbReference>
<dbReference type="InterPro" id="IPR005662">
    <property type="entry name" value="GTPase_Era-like"/>
</dbReference>
<dbReference type="SUPFAM" id="SSF52540">
    <property type="entry name" value="P-loop containing nucleoside triphosphate hydrolases"/>
    <property type="match status" value="1"/>
</dbReference>
<gene>
    <name evidence="7" type="ORF">EB796_022994</name>
</gene>
<dbReference type="InterPro" id="IPR005225">
    <property type="entry name" value="Small_GTP-bd"/>
</dbReference>
<evidence type="ECO:0000256" key="4">
    <source>
        <dbReference type="ARBA" id="ARBA00023134"/>
    </source>
</evidence>
<dbReference type="Gene3D" id="3.40.50.300">
    <property type="entry name" value="P-loop containing nucleotide triphosphate hydrolases"/>
    <property type="match status" value="1"/>
</dbReference>
<dbReference type="InterPro" id="IPR015946">
    <property type="entry name" value="KH_dom-like_a/b"/>
</dbReference>
<dbReference type="SUPFAM" id="SSF54814">
    <property type="entry name" value="Prokaryotic type KH domain (KH-domain type II)"/>
    <property type="match status" value="1"/>
</dbReference>
<evidence type="ECO:0000259" key="6">
    <source>
        <dbReference type="Pfam" id="PF01926"/>
    </source>
</evidence>